<dbReference type="PANTHER" id="PTHR28589:SF1">
    <property type="entry name" value="SMALL RIBOSOMAL SUBUNIT PROTEIN MS34"/>
    <property type="match status" value="1"/>
</dbReference>
<dbReference type="OrthoDB" id="16434at2759"/>
<comment type="caution">
    <text evidence="1">The sequence shown here is derived from an EMBL/GenBank/DDBJ whole genome shotgun (WGS) entry which is preliminary data.</text>
</comment>
<dbReference type="GO" id="GO:0005739">
    <property type="term" value="C:mitochondrion"/>
    <property type="evidence" value="ECO:0007669"/>
    <property type="project" value="InterPro"/>
</dbReference>
<sequence>MSKIATEIFLKHGKTPIQKFTEKNKSLFALLNVQYDNGIGSCVLPKEWVAKDFNDCYYEIKKVKFKINKKQPDHGKAWGIKYWRGVTDSKIIKVPGGYKKDWTLYKS</sequence>
<reference evidence="1 2" key="1">
    <citation type="journal article" date="2018" name="MBio">
        <title>Comparative Genomics Reveals the Core Gene Toolbox for the Fungus-Insect Symbiosis.</title>
        <authorList>
            <person name="Wang Y."/>
            <person name="Stata M."/>
            <person name="Wang W."/>
            <person name="Stajich J.E."/>
            <person name="White M.M."/>
            <person name="Moncalvo J.M."/>
        </authorList>
    </citation>
    <scope>NUCLEOTIDE SEQUENCE [LARGE SCALE GENOMIC DNA]</scope>
    <source>
        <strain evidence="1 2">AUS-77-4</strain>
    </source>
</reference>
<evidence type="ECO:0000313" key="2">
    <source>
        <dbReference type="Proteomes" id="UP000245699"/>
    </source>
</evidence>
<dbReference type="AlphaFoldDB" id="A0A2T9Y0V4"/>
<organism evidence="1 2">
    <name type="scientific">Furculomyces boomerangus</name>
    <dbReference type="NCBI Taxonomy" id="61424"/>
    <lineage>
        <taxon>Eukaryota</taxon>
        <taxon>Fungi</taxon>
        <taxon>Fungi incertae sedis</taxon>
        <taxon>Zoopagomycota</taxon>
        <taxon>Kickxellomycotina</taxon>
        <taxon>Harpellomycetes</taxon>
        <taxon>Harpellales</taxon>
        <taxon>Harpellaceae</taxon>
        <taxon>Furculomyces</taxon>
    </lineage>
</organism>
<gene>
    <name evidence="1" type="ORF">BB559_006737</name>
</gene>
<dbReference type="GO" id="GO:0003735">
    <property type="term" value="F:structural constituent of ribosome"/>
    <property type="evidence" value="ECO:0007669"/>
    <property type="project" value="InterPro"/>
</dbReference>
<keyword evidence="2" id="KW-1185">Reference proteome</keyword>
<dbReference type="EMBL" id="MBFT01001001">
    <property type="protein sequence ID" value="PVU85943.1"/>
    <property type="molecule type" value="Genomic_DNA"/>
</dbReference>
<dbReference type="InterPro" id="IPR032053">
    <property type="entry name" value="Ribosomal_mS34"/>
</dbReference>
<evidence type="ECO:0000313" key="1">
    <source>
        <dbReference type="EMBL" id="PVU85943.1"/>
    </source>
</evidence>
<dbReference type="Pfam" id="PF16053">
    <property type="entry name" value="MRP-S34"/>
    <property type="match status" value="1"/>
</dbReference>
<protein>
    <submittedName>
        <fullName evidence="1">Uncharacterized protein</fullName>
    </submittedName>
</protein>
<proteinExistence type="predicted"/>
<dbReference type="PANTHER" id="PTHR28589">
    <property type="entry name" value="28S RIBOSOMAL PROTEIN S34, MITOCHONDRIAL"/>
    <property type="match status" value="1"/>
</dbReference>
<name>A0A2T9Y0V4_9FUNG</name>
<dbReference type="Proteomes" id="UP000245699">
    <property type="component" value="Unassembled WGS sequence"/>
</dbReference>
<accession>A0A2T9Y0V4</accession>